<evidence type="ECO:0000256" key="1">
    <source>
        <dbReference type="SAM" id="Phobius"/>
    </source>
</evidence>
<evidence type="ECO:0000313" key="3">
    <source>
        <dbReference type="Proteomes" id="UP001165297"/>
    </source>
</evidence>
<reference evidence="2" key="1">
    <citation type="submission" date="2021-10" db="EMBL/GenBank/DDBJ databases">
        <authorList>
            <person name="Dean J.D."/>
            <person name="Kim M.K."/>
            <person name="Newey C.N."/>
            <person name="Stoker T.S."/>
            <person name="Thompson D.W."/>
            <person name="Grose J.H."/>
        </authorList>
    </citation>
    <scope>NUCLEOTIDE SEQUENCE</scope>
    <source>
        <strain evidence="2">BT635</strain>
    </source>
</reference>
<feature type="transmembrane region" description="Helical" evidence="1">
    <location>
        <begin position="202"/>
        <end position="218"/>
    </location>
</feature>
<dbReference type="InterPro" id="IPR021354">
    <property type="entry name" value="DUF2975"/>
</dbReference>
<keyword evidence="1" id="KW-0472">Membrane</keyword>
<gene>
    <name evidence="2" type="ORF">LGH70_01795</name>
</gene>
<keyword evidence="1" id="KW-0812">Transmembrane</keyword>
<name>A0ABS8A8T0_9BACT</name>
<accession>A0ABS8A8T0</accession>
<dbReference type="Pfam" id="PF11188">
    <property type="entry name" value="DUF2975"/>
    <property type="match status" value="1"/>
</dbReference>
<feature type="transmembrane region" description="Helical" evidence="1">
    <location>
        <begin position="156"/>
        <end position="174"/>
    </location>
</feature>
<evidence type="ECO:0000313" key="2">
    <source>
        <dbReference type="EMBL" id="MCB2376296.1"/>
    </source>
</evidence>
<keyword evidence="1" id="KW-1133">Transmembrane helix</keyword>
<dbReference type="RefSeq" id="WP_226182088.1">
    <property type="nucleotide sequence ID" value="NZ_JAJADQ010000001.1"/>
</dbReference>
<organism evidence="2 3">
    <name type="scientific">Hymenobacter nitidus</name>
    <dbReference type="NCBI Taxonomy" id="2880929"/>
    <lineage>
        <taxon>Bacteria</taxon>
        <taxon>Pseudomonadati</taxon>
        <taxon>Bacteroidota</taxon>
        <taxon>Cytophagia</taxon>
        <taxon>Cytophagales</taxon>
        <taxon>Hymenobacteraceae</taxon>
        <taxon>Hymenobacter</taxon>
    </lineage>
</organism>
<protein>
    <submittedName>
        <fullName evidence="2">DUF2975 domain-containing protein</fullName>
    </submittedName>
</protein>
<dbReference type="Proteomes" id="UP001165297">
    <property type="component" value="Unassembled WGS sequence"/>
</dbReference>
<proteinExistence type="predicted"/>
<sequence>MASTYTSLPPFLRLVRWLAAAQYTLSALGIIIYLTFSFSTLRRDYSMASVTLQVRAPQNGQLGMPGYDSLVASKQPNAHRLVPLTERLSLKYIEHNWGKKVVLELLGVLNSSAGGRGSLPLMLYSMLTGMLLYRILNEMRIESPFTEKNARRIRWLGLLIIGIDLYQYLARILLAKLVPPVPMPGHQGSVAQYILVDVGPEIGAWKFGLVLLVIAAVYQRGVVMAQEAELTV</sequence>
<feature type="transmembrane region" description="Helical" evidence="1">
    <location>
        <begin position="14"/>
        <end position="36"/>
    </location>
</feature>
<comment type="caution">
    <text evidence="2">The sequence shown here is derived from an EMBL/GenBank/DDBJ whole genome shotgun (WGS) entry which is preliminary data.</text>
</comment>
<keyword evidence="3" id="KW-1185">Reference proteome</keyword>
<dbReference type="EMBL" id="JAJADQ010000001">
    <property type="protein sequence ID" value="MCB2376296.1"/>
    <property type="molecule type" value="Genomic_DNA"/>
</dbReference>